<gene>
    <name evidence="2" type="ORF">DUNSADRAFT_1386</name>
</gene>
<protein>
    <recommendedName>
        <fullName evidence="4">Encoded protein</fullName>
    </recommendedName>
</protein>
<organism evidence="2 3">
    <name type="scientific">Dunaliella salina</name>
    <name type="common">Green alga</name>
    <name type="synonym">Protococcus salinus</name>
    <dbReference type="NCBI Taxonomy" id="3046"/>
    <lineage>
        <taxon>Eukaryota</taxon>
        <taxon>Viridiplantae</taxon>
        <taxon>Chlorophyta</taxon>
        <taxon>core chlorophytes</taxon>
        <taxon>Chlorophyceae</taxon>
        <taxon>CS clade</taxon>
        <taxon>Chlamydomonadales</taxon>
        <taxon>Dunaliellaceae</taxon>
        <taxon>Dunaliella</taxon>
    </lineage>
</organism>
<feature type="compositionally biased region" description="Polar residues" evidence="1">
    <location>
        <begin position="89"/>
        <end position="105"/>
    </location>
</feature>
<name>A0ABQ7FXJ5_DUNSA</name>
<feature type="region of interest" description="Disordered" evidence="1">
    <location>
        <begin position="1"/>
        <end position="105"/>
    </location>
</feature>
<dbReference type="Proteomes" id="UP000815325">
    <property type="component" value="Unassembled WGS sequence"/>
</dbReference>
<proteinExistence type="predicted"/>
<dbReference type="EMBL" id="MU070604">
    <property type="protein sequence ID" value="KAF5827066.1"/>
    <property type="molecule type" value="Genomic_DNA"/>
</dbReference>
<evidence type="ECO:0000256" key="1">
    <source>
        <dbReference type="SAM" id="MobiDB-lite"/>
    </source>
</evidence>
<keyword evidence="3" id="KW-1185">Reference proteome</keyword>
<comment type="caution">
    <text evidence="2">The sequence shown here is derived from an EMBL/GenBank/DDBJ whole genome shotgun (WGS) entry which is preliminary data.</text>
</comment>
<evidence type="ECO:0000313" key="2">
    <source>
        <dbReference type="EMBL" id="KAF5827066.1"/>
    </source>
</evidence>
<accession>A0ABQ7FXJ5</accession>
<evidence type="ECO:0000313" key="3">
    <source>
        <dbReference type="Proteomes" id="UP000815325"/>
    </source>
</evidence>
<evidence type="ECO:0008006" key="4">
    <source>
        <dbReference type="Google" id="ProtNLM"/>
    </source>
</evidence>
<feature type="compositionally biased region" description="Polar residues" evidence="1">
    <location>
        <begin position="71"/>
        <end position="81"/>
    </location>
</feature>
<sequence>MAPANTNPLSGHHQPPLWSPSPPRSGHHHQPPPSGHHQHPRLPFWPPPLTTTPVLATTINHNPRSGHHQQHTPGSGSSNLPTHKGLQLTKPTNPQGAPAHQTHQGTALKTFCHQAVLAQPGSKPPPPSDIPFTTPGLQTAISFSALTALIWVLEFGGGRQRQQWSAAAKFSGSFGQLACFCACMSAYLLCASL</sequence>
<reference evidence="2" key="1">
    <citation type="submission" date="2017-08" db="EMBL/GenBank/DDBJ databases">
        <authorList>
            <person name="Polle J.E."/>
            <person name="Barry K."/>
            <person name="Cushman J."/>
            <person name="Schmutz J."/>
            <person name="Tran D."/>
            <person name="Hathwaick L.T."/>
            <person name="Yim W.C."/>
            <person name="Jenkins J."/>
            <person name="Mckie-Krisberg Z.M."/>
            <person name="Prochnik S."/>
            <person name="Lindquist E."/>
            <person name="Dockter R.B."/>
            <person name="Adam C."/>
            <person name="Molina H."/>
            <person name="Bunkerborg J."/>
            <person name="Jin E."/>
            <person name="Buchheim M."/>
            <person name="Magnuson J."/>
        </authorList>
    </citation>
    <scope>NUCLEOTIDE SEQUENCE</scope>
    <source>
        <strain evidence="2">CCAP 19/18</strain>
    </source>
</reference>
<feature type="compositionally biased region" description="Basic residues" evidence="1">
    <location>
        <begin position="25"/>
        <end position="40"/>
    </location>
</feature>